<organism evidence="1 2">
    <name type="scientific">Paenibacillus thiaminolyticus</name>
    <name type="common">Bacillus thiaminolyticus</name>
    <dbReference type="NCBI Taxonomy" id="49283"/>
    <lineage>
        <taxon>Bacteria</taxon>
        <taxon>Bacillati</taxon>
        <taxon>Bacillota</taxon>
        <taxon>Bacilli</taxon>
        <taxon>Bacillales</taxon>
        <taxon>Paenibacillaceae</taxon>
        <taxon>Paenibacillus</taxon>
    </lineage>
</organism>
<protein>
    <submittedName>
        <fullName evidence="1">DUF2399 domain-containing protein</fullName>
    </submittedName>
</protein>
<dbReference type="Proteomes" id="UP000315377">
    <property type="component" value="Chromosome"/>
</dbReference>
<evidence type="ECO:0000313" key="2">
    <source>
        <dbReference type="Proteomes" id="UP000315377"/>
    </source>
</evidence>
<name>A0AAP9J2T9_PANTH</name>
<proteinExistence type="predicted"/>
<reference evidence="1 2" key="1">
    <citation type="submission" date="2019-07" db="EMBL/GenBank/DDBJ databases">
        <title>Paenibacillus thiaminolyticus NRRL B-4156.</title>
        <authorList>
            <person name="Hehnly C."/>
            <person name="Zhang L."/>
        </authorList>
    </citation>
    <scope>NUCLEOTIDE SEQUENCE [LARGE SCALE GENOMIC DNA]</scope>
    <source>
        <strain evidence="1 2">NRRL B-4156</strain>
    </source>
</reference>
<gene>
    <name evidence="1" type="ORF">FLT43_13095</name>
</gene>
<evidence type="ECO:0000313" key="1">
    <source>
        <dbReference type="EMBL" id="QDM44318.1"/>
    </source>
</evidence>
<sequence length="454" mass="52518">MVQTSEEASVIVLANEGLFQYINEFILKKDEQLDRDTLTDVISPLADISVMKRTARTLRKVGILSLALLRDSNLHDETLVPDAQLLQWTPGKRAILADEGQAFDWLSKGWIIKELRLKRDGKTVERVHYRMGYLLYIYLQKQAAEVQQEKESWLKTYHAEIERVLEKWNSAQNQLHDRAALLSPLISHVSASLQWTNEELRQSDALSSSWGMPKRMRFLQFVLAFLSIAIHQEVFDWKEIGAQYVGDIGGSKAFDRDKDEFLHALEQWSTQPAAMFGLISPGQITPFYFAGHLSGQWSSYQPGPVHALTDLSIGQDQYRTNASTLWLVENRGILTRIAAERDFVKESCLFIACVDGHIRSSHRRLIHQLLKNSRIVQVLLWSDYDEDGLLISREMMDIVAAQEHLTIKWITHDHRVVTNWITYQSYMKDLLQKTRLEQEQVLGDAEEWRRWISL</sequence>
<dbReference type="AlphaFoldDB" id="A0AAP9J2T9"/>
<dbReference type="EMBL" id="CP041405">
    <property type="protein sequence ID" value="QDM44318.1"/>
    <property type="molecule type" value="Genomic_DNA"/>
</dbReference>
<accession>A0AAP9J2T9</accession>